<evidence type="ECO:0000313" key="2">
    <source>
        <dbReference type="EMBL" id="KAJ7001622.1"/>
    </source>
</evidence>
<evidence type="ECO:0000313" key="1">
    <source>
        <dbReference type="EMBL" id="KAJ7001617.1"/>
    </source>
</evidence>
<organism evidence="1 3">
    <name type="scientific">Populus alba x Populus x berolinensis</name>
    <dbReference type="NCBI Taxonomy" id="444605"/>
    <lineage>
        <taxon>Eukaryota</taxon>
        <taxon>Viridiplantae</taxon>
        <taxon>Streptophyta</taxon>
        <taxon>Embryophyta</taxon>
        <taxon>Tracheophyta</taxon>
        <taxon>Spermatophyta</taxon>
        <taxon>Magnoliopsida</taxon>
        <taxon>eudicotyledons</taxon>
        <taxon>Gunneridae</taxon>
        <taxon>Pentapetalae</taxon>
        <taxon>rosids</taxon>
        <taxon>fabids</taxon>
        <taxon>Malpighiales</taxon>
        <taxon>Salicaceae</taxon>
        <taxon>Saliceae</taxon>
        <taxon>Populus</taxon>
    </lineage>
</organism>
<sequence>MLTAFRHLSLAFWVFFGDFIQRW</sequence>
<protein>
    <submittedName>
        <fullName evidence="1">Uncharacterized protein</fullName>
    </submittedName>
</protein>
<evidence type="ECO:0000313" key="3">
    <source>
        <dbReference type="Proteomes" id="UP001164929"/>
    </source>
</evidence>
<comment type="caution">
    <text evidence="1">The sequence shown here is derived from an EMBL/GenBank/DDBJ whole genome shotgun (WGS) entry which is preliminary data.</text>
</comment>
<keyword evidence="3" id="KW-1185">Reference proteome</keyword>
<reference evidence="1 3" key="1">
    <citation type="journal article" date="2023" name="Mol. Ecol. Resour.">
        <title>Chromosome-level genome assembly of a triploid poplar Populus alba 'Berolinensis'.</title>
        <authorList>
            <person name="Chen S."/>
            <person name="Yu Y."/>
            <person name="Wang X."/>
            <person name="Wang S."/>
            <person name="Zhang T."/>
            <person name="Zhou Y."/>
            <person name="He R."/>
            <person name="Meng N."/>
            <person name="Wang Y."/>
            <person name="Liu W."/>
            <person name="Liu Z."/>
            <person name="Liu J."/>
            <person name="Guo Q."/>
            <person name="Huang H."/>
            <person name="Sederoff R.R."/>
            <person name="Wang G."/>
            <person name="Qu G."/>
            <person name="Chen S."/>
        </authorList>
    </citation>
    <scope>NUCLEOTIDE SEQUENCE [LARGE SCALE GENOMIC DNA]</scope>
    <source>
        <strain evidence="1">SC-2020</strain>
    </source>
</reference>
<gene>
    <name evidence="1" type="ORF">NC653_011891</name>
    <name evidence="2" type="ORF">NC653_011894</name>
</gene>
<dbReference type="Proteomes" id="UP001164929">
    <property type="component" value="Chromosome 4"/>
</dbReference>
<name>A0AAD6R4P2_9ROSI</name>
<dbReference type="EMBL" id="JAQIZT010000004">
    <property type="protein sequence ID" value="KAJ7001622.1"/>
    <property type="molecule type" value="Genomic_DNA"/>
</dbReference>
<dbReference type="AlphaFoldDB" id="A0AAD6R4P2"/>
<proteinExistence type="predicted"/>
<accession>A0AAD6R4P2</accession>
<dbReference type="EMBL" id="JAQIZT010000004">
    <property type="protein sequence ID" value="KAJ7001617.1"/>
    <property type="molecule type" value="Genomic_DNA"/>
</dbReference>